<dbReference type="SMART" id="SM00867">
    <property type="entry name" value="YceI"/>
    <property type="match status" value="1"/>
</dbReference>
<feature type="signal peptide" evidence="1">
    <location>
        <begin position="1"/>
        <end position="19"/>
    </location>
</feature>
<dbReference type="Proteomes" id="UP000276254">
    <property type="component" value="Chromosome"/>
</dbReference>
<evidence type="ECO:0000259" key="2">
    <source>
        <dbReference type="SMART" id="SM00867"/>
    </source>
</evidence>
<evidence type="ECO:0000256" key="1">
    <source>
        <dbReference type="SAM" id="SignalP"/>
    </source>
</evidence>
<sequence length="202" mass="21113">MRTKMFVAAAFALAAPAIAQLPTLGTSDVTKVVAGNYDVESYHTQIAWTVNHLGVSLFSGMFSQASGKLIIDPKNLATTKVSISVPVASVQTTSDKLTGELKSADWFDATKYPTMTFVSTKVTSTSATTADITGNLTLHGVTKPVTIEAVFTGVSSSTNKKANIGFTGSADIKRSDFGIKAYVPLVSDEVHLSIAAAFQAAG</sequence>
<dbReference type="KEGG" id="spha:D3Y57_19765"/>
<reference evidence="3 4" key="1">
    <citation type="submission" date="2018-09" db="EMBL/GenBank/DDBJ databases">
        <title>Sphingomonas peninsula sp. nov., isolated from fildes peninsula, Antarctic soil.</title>
        <authorList>
            <person name="Yingchao G."/>
        </authorList>
    </citation>
    <scope>NUCLEOTIDE SEQUENCE [LARGE SCALE GENOMIC DNA]</scope>
    <source>
        <strain evidence="3 4">YZ-8</strain>
    </source>
</reference>
<name>A0A494TL55_SPHPE</name>
<dbReference type="PANTHER" id="PTHR34406:SF1">
    <property type="entry name" value="PROTEIN YCEI"/>
    <property type="match status" value="1"/>
</dbReference>
<dbReference type="Pfam" id="PF04264">
    <property type="entry name" value="YceI"/>
    <property type="match status" value="1"/>
</dbReference>
<feature type="chain" id="PRO_5019846720" evidence="1">
    <location>
        <begin position="20"/>
        <end position="202"/>
    </location>
</feature>
<gene>
    <name evidence="3" type="ORF">D3Y57_19765</name>
</gene>
<evidence type="ECO:0000313" key="4">
    <source>
        <dbReference type="Proteomes" id="UP000276254"/>
    </source>
</evidence>
<accession>A0A494TL55</accession>
<dbReference type="InterPro" id="IPR007372">
    <property type="entry name" value="Lipid/polyisoprenoid-bd_YceI"/>
</dbReference>
<proteinExistence type="predicted"/>
<dbReference type="SUPFAM" id="SSF101874">
    <property type="entry name" value="YceI-like"/>
    <property type="match status" value="1"/>
</dbReference>
<keyword evidence="1" id="KW-0732">Signal</keyword>
<dbReference type="RefSeq" id="WP_121155445.1">
    <property type="nucleotide sequence ID" value="NZ_CP032829.1"/>
</dbReference>
<dbReference type="PANTHER" id="PTHR34406">
    <property type="entry name" value="PROTEIN YCEI"/>
    <property type="match status" value="1"/>
</dbReference>
<protein>
    <submittedName>
        <fullName evidence="3">Polyisoprenoid-binding protein</fullName>
    </submittedName>
</protein>
<dbReference type="OrthoDB" id="9811006at2"/>
<organism evidence="3 4">
    <name type="scientific">Sphingomonas paeninsulae</name>
    <dbReference type="NCBI Taxonomy" id="2319844"/>
    <lineage>
        <taxon>Bacteria</taxon>
        <taxon>Pseudomonadati</taxon>
        <taxon>Pseudomonadota</taxon>
        <taxon>Alphaproteobacteria</taxon>
        <taxon>Sphingomonadales</taxon>
        <taxon>Sphingomonadaceae</taxon>
        <taxon>Sphingomonas</taxon>
    </lineage>
</organism>
<keyword evidence="4" id="KW-1185">Reference proteome</keyword>
<dbReference type="EMBL" id="CP032829">
    <property type="protein sequence ID" value="AYJ87753.1"/>
    <property type="molecule type" value="Genomic_DNA"/>
</dbReference>
<feature type="domain" description="Lipid/polyisoprenoid-binding YceI-like" evidence="2">
    <location>
        <begin position="36"/>
        <end position="199"/>
    </location>
</feature>
<dbReference type="AlphaFoldDB" id="A0A494TL55"/>
<dbReference type="Gene3D" id="2.40.128.110">
    <property type="entry name" value="Lipid/polyisoprenoid-binding, YceI-like"/>
    <property type="match status" value="1"/>
</dbReference>
<dbReference type="InterPro" id="IPR036761">
    <property type="entry name" value="TTHA0802/YceI-like_sf"/>
</dbReference>
<evidence type="ECO:0000313" key="3">
    <source>
        <dbReference type="EMBL" id="AYJ87753.1"/>
    </source>
</evidence>